<feature type="transmembrane region" description="Helical" evidence="1">
    <location>
        <begin position="426"/>
        <end position="449"/>
    </location>
</feature>
<reference evidence="2 5" key="1">
    <citation type="submission" date="2016-10" db="EMBL/GenBank/DDBJ databases">
        <title>Methanohalophilus halophilus.</title>
        <authorList>
            <person name="L'haridon S."/>
        </authorList>
    </citation>
    <scope>NUCLEOTIDE SEQUENCE [LARGE SCALE GENOMIC DNA]</scope>
    <source>
        <strain evidence="2 5">Z-7982</strain>
    </source>
</reference>
<keyword evidence="1" id="KW-0812">Transmembrane</keyword>
<feature type="transmembrane region" description="Helical" evidence="1">
    <location>
        <begin position="12"/>
        <end position="29"/>
    </location>
</feature>
<evidence type="ECO:0000313" key="7">
    <source>
        <dbReference type="Proteomes" id="UP000267921"/>
    </source>
</evidence>
<dbReference type="Proteomes" id="UP000198669">
    <property type="component" value="Unassembled WGS sequence"/>
</dbReference>
<reference evidence="3 7" key="3">
    <citation type="submission" date="2018-10" db="EMBL/GenBank/DDBJ databases">
        <title>Cultivation of a novel Methanohalophilus strain from Kebrit Deep of the Red Sea and a genomic comparison of members of the genus Methanohalophilus.</title>
        <authorList>
            <person name="Guan Y."/>
            <person name="Ngugi D.K."/>
            <person name="Stingl U."/>
        </authorList>
    </citation>
    <scope>NUCLEOTIDE SEQUENCE [LARGE SCALE GENOMIC DNA]</scope>
    <source>
        <strain evidence="3 7">DSM 3094</strain>
    </source>
</reference>
<keyword evidence="1" id="KW-0472">Membrane</keyword>
<dbReference type="EMBL" id="RJJG01000005">
    <property type="protein sequence ID" value="RNI08446.1"/>
    <property type="molecule type" value="Genomic_DNA"/>
</dbReference>
<name>A0A1L3Q119_9EURY</name>
<feature type="transmembrane region" description="Helical" evidence="1">
    <location>
        <begin position="74"/>
        <end position="92"/>
    </location>
</feature>
<evidence type="ECO:0000313" key="4">
    <source>
        <dbReference type="EMBL" id="SDW14369.1"/>
    </source>
</evidence>
<evidence type="ECO:0000313" key="6">
    <source>
        <dbReference type="Proteomes" id="UP000198669"/>
    </source>
</evidence>
<feature type="transmembrane region" description="Helical" evidence="1">
    <location>
        <begin position="252"/>
        <end position="268"/>
    </location>
</feature>
<dbReference type="Proteomes" id="UP000186879">
    <property type="component" value="Chromosome"/>
</dbReference>
<proteinExistence type="predicted"/>
<dbReference type="STRING" id="2177.BHR79_03005"/>
<feature type="transmembrane region" description="Helical" evidence="1">
    <location>
        <begin position="98"/>
        <end position="119"/>
    </location>
</feature>
<feature type="transmembrane region" description="Helical" evidence="1">
    <location>
        <begin position="35"/>
        <end position="54"/>
    </location>
</feature>
<evidence type="ECO:0000313" key="2">
    <source>
        <dbReference type="EMBL" id="APH38559.1"/>
    </source>
</evidence>
<dbReference type="AlphaFoldDB" id="A0A1L3Q119"/>
<feature type="transmembrane region" description="Helical" evidence="1">
    <location>
        <begin position="325"/>
        <end position="347"/>
    </location>
</feature>
<dbReference type="Proteomes" id="UP000267921">
    <property type="component" value="Unassembled WGS sequence"/>
</dbReference>
<dbReference type="EMBL" id="FNMU01000001">
    <property type="protein sequence ID" value="SDW14369.1"/>
    <property type="molecule type" value="Genomic_DNA"/>
</dbReference>
<feature type="transmembrane region" description="Helical" evidence="1">
    <location>
        <begin position="396"/>
        <end position="414"/>
    </location>
</feature>
<protein>
    <recommendedName>
        <fullName evidence="8">Glycosyltransferase RgtA/B/C/D-like domain-containing protein</fullName>
    </recommendedName>
</protein>
<evidence type="ECO:0000256" key="1">
    <source>
        <dbReference type="SAM" id="Phobius"/>
    </source>
</evidence>
<dbReference type="KEGG" id="mhaz:BHR79_03005"/>
<feature type="transmembrane region" description="Helical" evidence="1">
    <location>
        <begin position="484"/>
        <end position="502"/>
    </location>
</feature>
<sequence length="638" mass="73215">MFKPQFEKSIDYILAIVGFILGILIISLYTMSPTIHLVTIGMALTLGCALYIILKKRLLITNNVQKSSINEKRILDIAYLLFFSLSLIIWNTSVDRPFSYFLIFSLCAGALALSIYLSDNKLDYYIQYGKIILLSFNIKYSIYMLAGYIPGVDTYWHSKMNELLALSGNIASLQEKEFYFPIMHIQTAVMEIVSAAPIKDASNFAIIVPFVIASTFVYLVGRELFGEKIGLFAMLLVNFSDFHIYWGSAPQTTSYGIILYYLLMYVLYKIFSENFNPKWITMSIFLMITLIITHAVSSFIFVVTMFALAMGSLIYNYWYEKDRKILYNGLFLISVVALLQHWFIALYSKGGKPFFDKIVSSLHYYVTGVADFLDRPEVIADIATTLPPFIERFADTLGLSLYLFFAIMGSLLALSYKYRNQINFNYILVMIILFGITFAFPLFGIRNIIPSRWFAFEYFIVSIFAAFAIIQLSHVTNKIILKKVFIVTIFCMMAFFMSASTFSGSNVDSPIWLEDSTISTTYNTAEIQAAETMALFSDNFFSDSRYGSSVLGVYLSDSGSKRNLTTSFNNKEQIHKRKKHIFLWRNYMLNRPIRTHVRIEGYDQIVAKNEVLGHNTLESLYNSQKIYTNNEIIGYYVR</sequence>
<feature type="transmembrane region" description="Helical" evidence="1">
    <location>
        <begin position="201"/>
        <end position="220"/>
    </location>
</feature>
<evidence type="ECO:0000313" key="3">
    <source>
        <dbReference type="EMBL" id="RNI08446.1"/>
    </source>
</evidence>
<feature type="transmembrane region" description="Helical" evidence="1">
    <location>
        <begin position="299"/>
        <end position="318"/>
    </location>
</feature>
<reference evidence="4 6" key="2">
    <citation type="submission" date="2016-10" db="EMBL/GenBank/DDBJ databases">
        <authorList>
            <person name="de Groot N.N."/>
        </authorList>
    </citation>
    <scope>NUCLEOTIDE SEQUENCE [LARGE SCALE GENOMIC DNA]</scope>
    <source>
        <strain evidence="4 6">Z-7982</strain>
    </source>
</reference>
<dbReference type="GeneID" id="30582697"/>
<evidence type="ECO:0008006" key="8">
    <source>
        <dbReference type="Google" id="ProtNLM"/>
    </source>
</evidence>
<dbReference type="EMBL" id="CP017921">
    <property type="protein sequence ID" value="APH38559.1"/>
    <property type="molecule type" value="Genomic_DNA"/>
</dbReference>
<dbReference type="RefSeq" id="WP_072561010.1">
    <property type="nucleotide sequence ID" value="NZ_CP017921.1"/>
</dbReference>
<accession>A0A1L3Q119</accession>
<dbReference type="OrthoDB" id="110868at2157"/>
<evidence type="ECO:0000313" key="5">
    <source>
        <dbReference type="Proteomes" id="UP000186879"/>
    </source>
</evidence>
<gene>
    <name evidence="2" type="ORF">BHR79_03005</name>
    <name evidence="3" type="ORF">EFE40_07865</name>
    <name evidence="4" type="ORF">SAMN04515625_0432</name>
</gene>
<organism evidence="2 5">
    <name type="scientific">Methanohalophilus halophilus</name>
    <dbReference type="NCBI Taxonomy" id="2177"/>
    <lineage>
        <taxon>Archaea</taxon>
        <taxon>Methanobacteriati</taxon>
        <taxon>Methanobacteriota</taxon>
        <taxon>Stenosarchaea group</taxon>
        <taxon>Methanomicrobia</taxon>
        <taxon>Methanosarcinales</taxon>
        <taxon>Methanosarcinaceae</taxon>
        <taxon>Methanohalophilus</taxon>
    </lineage>
</organism>
<feature type="transmembrane region" description="Helical" evidence="1">
    <location>
        <begin position="131"/>
        <end position="149"/>
    </location>
</feature>
<keyword evidence="1" id="KW-1133">Transmembrane helix</keyword>
<keyword evidence="5" id="KW-1185">Reference proteome</keyword>
<feature type="transmembrane region" description="Helical" evidence="1">
    <location>
        <begin position="455"/>
        <end position="472"/>
    </location>
</feature>